<dbReference type="InterPro" id="IPR036412">
    <property type="entry name" value="HAD-like_sf"/>
</dbReference>
<evidence type="ECO:0000313" key="1">
    <source>
        <dbReference type="EMBL" id="RCK76709.1"/>
    </source>
</evidence>
<dbReference type="AlphaFoldDB" id="A0A367ZG22"/>
<evidence type="ECO:0000313" key="2">
    <source>
        <dbReference type="Proteomes" id="UP000252355"/>
    </source>
</evidence>
<proteinExistence type="predicted"/>
<protein>
    <submittedName>
        <fullName evidence="1">Hydrolase, haloacid dehalogenase-like family</fullName>
    </submittedName>
</protein>
<dbReference type="Gene3D" id="1.10.150.240">
    <property type="entry name" value="Putative phosphatase, domain 2"/>
    <property type="match status" value="1"/>
</dbReference>
<dbReference type="GO" id="GO:0006281">
    <property type="term" value="P:DNA repair"/>
    <property type="evidence" value="ECO:0007669"/>
    <property type="project" value="TreeGrafter"/>
</dbReference>
<dbReference type="EMBL" id="QOQW01000035">
    <property type="protein sequence ID" value="RCK76709.1"/>
    <property type="molecule type" value="Genomic_DNA"/>
</dbReference>
<dbReference type="PANTHER" id="PTHR43434:SF1">
    <property type="entry name" value="PHOSPHOGLYCOLATE PHOSPHATASE"/>
    <property type="match status" value="1"/>
</dbReference>
<gene>
    <name evidence="1" type="ORF">OZSIB_3301</name>
</gene>
<reference evidence="1 2" key="1">
    <citation type="submission" date="2018-05" db="EMBL/GenBank/DDBJ databases">
        <title>A metagenomic window into the 2 km-deep terrestrial subsurface aquifer revealed taxonomically and functionally diverse microbial community comprising novel uncultured bacterial lineages.</title>
        <authorList>
            <person name="Kadnikov V.V."/>
            <person name="Mardanov A.V."/>
            <person name="Beletsky A.V."/>
            <person name="Banks D."/>
            <person name="Pimenov N.V."/>
            <person name="Frank Y.A."/>
            <person name="Karnachuk O.V."/>
            <person name="Ravin N.V."/>
        </authorList>
    </citation>
    <scope>NUCLEOTIDE SEQUENCE [LARGE SCALE GENOMIC DNA]</scope>
    <source>
        <strain evidence="1">BY5</strain>
    </source>
</reference>
<dbReference type="GO" id="GO:0005829">
    <property type="term" value="C:cytosol"/>
    <property type="evidence" value="ECO:0007669"/>
    <property type="project" value="TreeGrafter"/>
</dbReference>
<dbReference type="InterPro" id="IPR023198">
    <property type="entry name" value="PGP-like_dom2"/>
</dbReference>
<organism evidence="1 2">
    <name type="scientific">Candidatus Ozemobacter sibiricus</name>
    <dbReference type="NCBI Taxonomy" id="2268124"/>
    <lineage>
        <taxon>Bacteria</taxon>
        <taxon>Candidatus Ozemobacteria</taxon>
        <taxon>Candidatus Ozemobacterales</taxon>
        <taxon>Candidatus Ozemobacteraceae</taxon>
        <taxon>Candidatus Ozemobacter</taxon>
    </lineage>
</organism>
<sequence length="232" mass="24759">MAMSTSWRRLVLFDIDGTLLSADRSGYEALERSVIEVLEAPRGLEGIRLDGNTDLNALRQISARDGTPFPSPDRLARFKARYAEILAAGIQGRGHLKPGVADLLQRLSAHPDVCLGLVTGNFREGAQIKLSRFGIAEHFRVGAFGCEDPERAELIRRAVRRAGALRGQPVPADEVIMVGDTINDITASQAAGVRVLAVATGAVPLARLAAAAPTWVLPDLADAAAVEHLVLS</sequence>
<dbReference type="Pfam" id="PF00702">
    <property type="entry name" value="Hydrolase"/>
    <property type="match status" value="1"/>
</dbReference>
<dbReference type="GO" id="GO:0008967">
    <property type="term" value="F:phosphoglycolate phosphatase activity"/>
    <property type="evidence" value="ECO:0007669"/>
    <property type="project" value="TreeGrafter"/>
</dbReference>
<name>A0A367ZG22_9BACT</name>
<dbReference type="InterPro" id="IPR023214">
    <property type="entry name" value="HAD_sf"/>
</dbReference>
<comment type="caution">
    <text evidence="1">The sequence shown here is derived from an EMBL/GenBank/DDBJ whole genome shotgun (WGS) entry which is preliminary data.</text>
</comment>
<dbReference type="InterPro" id="IPR050155">
    <property type="entry name" value="HAD-like_hydrolase_sf"/>
</dbReference>
<dbReference type="PANTHER" id="PTHR43434">
    <property type="entry name" value="PHOSPHOGLYCOLATE PHOSPHATASE"/>
    <property type="match status" value="1"/>
</dbReference>
<keyword evidence="1" id="KW-0378">Hydrolase</keyword>
<dbReference type="Proteomes" id="UP000252355">
    <property type="component" value="Unassembled WGS sequence"/>
</dbReference>
<dbReference type="Gene3D" id="3.40.50.1000">
    <property type="entry name" value="HAD superfamily/HAD-like"/>
    <property type="match status" value="1"/>
</dbReference>
<dbReference type="SUPFAM" id="SSF56784">
    <property type="entry name" value="HAD-like"/>
    <property type="match status" value="1"/>
</dbReference>
<dbReference type="PROSITE" id="PS01228">
    <property type="entry name" value="COF_1"/>
    <property type="match status" value="1"/>
</dbReference>
<accession>A0A367ZG22</accession>